<comment type="caution">
    <text evidence="4">The sequence shown here is derived from an EMBL/GenBank/DDBJ whole genome shotgun (WGS) entry which is preliminary data.</text>
</comment>
<dbReference type="InterPro" id="IPR035992">
    <property type="entry name" value="Ricin_B-like_lectins"/>
</dbReference>
<dbReference type="SUPFAM" id="SSF50370">
    <property type="entry name" value="Ricin B-like lectins"/>
    <property type="match status" value="1"/>
</dbReference>
<feature type="domain" description="WSC" evidence="3">
    <location>
        <begin position="490"/>
        <end position="584"/>
    </location>
</feature>
<feature type="region of interest" description="Disordered" evidence="1">
    <location>
        <begin position="988"/>
        <end position="1019"/>
    </location>
</feature>
<feature type="domain" description="WSC" evidence="3">
    <location>
        <begin position="2331"/>
        <end position="2432"/>
    </location>
</feature>
<dbReference type="Proteomes" id="UP000613740">
    <property type="component" value="Unassembled WGS sequence"/>
</dbReference>
<feature type="region of interest" description="Disordered" evidence="1">
    <location>
        <begin position="1426"/>
        <end position="1491"/>
    </location>
</feature>
<feature type="region of interest" description="Disordered" evidence="1">
    <location>
        <begin position="1939"/>
        <end position="1998"/>
    </location>
</feature>
<feature type="region of interest" description="Disordered" evidence="1">
    <location>
        <begin position="781"/>
        <end position="801"/>
    </location>
</feature>
<dbReference type="InterPro" id="IPR002889">
    <property type="entry name" value="WSC_carb-bd"/>
</dbReference>
<feature type="compositionally biased region" description="Pro residues" evidence="1">
    <location>
        <begin position="781"/>
        <end position="800"/>
    </location>
</feature>
<dbReference type="PANTHER" id="PTHR48148">
    <property type="entry name" value="KERATINOCYTE PROLINE-RICH PROTEIN"/>
    <property type="match status" value="1"/>
</dbReference>
<evidence type="ECO:0000259" key="3">
    <source>
        <dbReference type="PROSITE" id="PS51212"/>
    </source>
</evidence>
<feature type="domain" description="WSC" evidence="3">
    <location>
        <begin position="1834"/>
        <end position="1937"/>
    </location>
</feature>
<feature type="signal peptide" evidence="2">
    <location>
        <begin position="1"/>
        <end position="20"/>
    </location>
</feature>
<dbReference type="OrthoDB" id="538947at2759"/>
<dbReference type="EMBL" id="JAEHOD010000063">
    <property type="protein sequence ID" value="KAG2433196.1"/>
    <property type="molecule type" value="Genomic_DNA"/>
</dbReference>
<name>A0A835W217_9CHLO</name>
<evidence type="ECO:0000256" key="1">
    <source>
        <dbReference type="SAM" id="MobiDB-lite"/>
    </source>
</evidence>
<feature type="domain" description="WSC" evidence="3">
    <location>
        <begin position="281"/>
        <end position="374"/>
    </location>
</feature>
<feature type="compositionally biased region" description="Pro residues" evidence="1">
    <location>
        <begin position="591"/>
        <end position="609"/>
    </location>
</feature>
<evidence type="ECO:0000256" key="2">
    <source>
        <dbReference type="SAM" id="SignalP"/>
    </source>
</evidence>
<dbReference type="PROSITE" id="PS51212">
    <property type="entry name" value="WSC"/>
    <property type="match status" value="5"/>
</dbReference>
<dbReference type="Pfam" id="PF01822">
    <property type="entry name" value="WSC"/>
    <property type="match status" value="6"/>
</dbReference>
<proteinExistence type="predicted"/>
<dbReference type="PROSITE" id="PS50231">
    <property type="entry name" value="RICIN_B_LECTIN"/>
    <property type="match status" value="1"/>
</dbReference>
<feature type="domain" description="WSC" evidence="3">
    <location>
        <begin position="2573"/>
        <end position="2670"/>
    </location>
</feature>
<evidence type="ECO:0000313" key="5">
    <source>
        <dbReference type="Proteomes" id="UP000613740"/>
    </source>
</evidence>
<feature type="compositionally biased region" description="Pro residues" evidence="1">
    <location>
        <begin position="1943"/>
        <end position="1997"/>
    </location>
</feature>
<protein>
    <recommendedName>
        <fullName evidence="3">WSC domain-containing protein</fullName>
    </recommendedName>
</protein>
<keyword evidence="2" id="KW-0732">Signal</keyword>
<feature type="chain" id="PRO_5033016725" description="WSC domain-containing protein" evidence="2">
    <location>
        <begin position="21"/>
        <end position="2671"/>
    </location>
</feature>
<feature type="compositionally biased region" description="Pro residues" evidence="1">
    <location>
        <begin position="999"/>
        <end position="1016"/>
    </location>
</feature>
<evidence type="ECO:0000313" key="4">
    <source>
        <dbReference type="EMBL" id="KAG2433196.1"/>
    </source>
</evidence>
<feature type="region of interest" description="Disordered" evidence="1">
    <location>
        <begin position="2434"/>
        <end position="2472"/>
    </location>
</feature>
<gene>
    <name evidence="4" type="ORF">HYH02_012738</name>
</gene>
<keyword evidence="5" id="KW-1185">Reference proteome</keyword>
<feature type="region of interest" description="Disordered" evidence="1">
    <location>
        <begin position="591"/>
        <end position="610"/>
    </location>
</feature>
<dbReference type="PANTHER" id="PTHR48148:SF2">
    <property type="entry name" value="PA14 DOMAIN-CONTAINING PROTEIN"/>
    <property type="match status" value="1"/>
</dbReference>
<feature type="compositionally biased region" description="Pro residues" evidence="1">
    <location>
        <begin position="1426"/>
        <end position="1444"/>
    </location>
</feature>
<dbReference type="SMART" id="SM00321">
    <property type="entry name" value="WSC"/>
    <property type="match status" value="3"/>
</dbReference>
<accession>A0A835W217</accession>
<feature type="compositionally biased region" description="Pro residues" evidence="1">
    <location>
        <begin position="2435"/>
        <end position="2472"/>
    </location>
</feature>
<feature type="compositionally biased region" description="Pro residues" evidence="1">
    <location>
        <begin position="1468"/>
        <end position="1490"/>
    </location>
</feature>
<dbReference type="CDD" id="cd00161">
    <property type="entry name" value="beta-trefoil_Ricin-like"/>
    <property type="match status" value="1"/>
</dbReference>
<sequence length="2671" mass="282814">MCILLGVLAFLASLNPFAAAQSFIRLAGSGQCLEAAPARRQVVGVRACNTSEPNQVFVAKPAGDAAAAGSYLIVHAQQPGFTMDFYVSNNTVGVWTLHGGTNQQWLLSADAVAAGRGGTTIQTARYLDSPNCVEPAPAAEGQPDLRLAPCDRSNKQLFFLVAPQDMANWQMPASPPPAPPPACPEIPGYVLTAGFDQLASDLGRAQFDRWGGVDLLAAAKACNDLCECVALNTDGYLKRASSSLVDKRADKDHCWGLYVRRNNTNRTCSPLKVKVTDPALPDRHLGCIYDTESRVMDFIMSDEGRMTRRLCALLARSKGYKYYGLEYGQECYGSNDDESTIRRMGTSYECWRSCTGDGAEGCGGGWSIDLYLVDGDKFLPTAPPAAPLPACPQVPGYTFMRFTDQFGSDIVQTGGNLTEMTNVCDALCDCVAFNQDGYMKSSVENMVAFKQGGNVCAGLYVRNGALDEAPTANSTRNSTCVSRTGAPFPADRSLGCVWDTLPRVMPRRLANEPARMTRRLCSLLARTMGYKYYGLEYGQECYGSNDDLSVIQRKGVSYYCERPCVADGTDGCGGAWAISLYEVDGVKYLPLPPPSPPNAPPRPPRPPAPPRRDLQYSSWFCGNTGQQYEVVVNDEPLARHYPLLGIRNRTGAVLQELQSVYDGGEQEGPVHGGYGAGATTFNRIAPRWDSERVVYVRACCASGGKWGNGVQAMSVYRSNGREESIGDSVWCINAQEWVLVPEGYEFAGLATMQPAGVPGTVWVHRVAFIFSSVPGFYRPPSPPLPPPPPPPSPPRPPKPIFPQTTLRTIRSRDSGLGLYLTAAALERNAEVGYQAAQLGSASGADGAWPSDMQLWDVVVRSAVDPDNIKYAFVLKASKDAGSPLCLTLKPEAAPYLDNCWLDYYNLYQAITLSPGDDTANTDHGAPVGWIERVVVGDKGYGEKYYGCLRLPGAPRAAGFNPAVTWQGWCGRLLQQDYVEQMSVDMAEFDPSTRPSTAFPSPPPQATMPTASPPKAPPSASTVVPIAVRSRASGLGLYLTAVSAAAGAAVGLGPGLQLGPQRPGGGEAAREPSDKQLWVLESSGLSHSSGRPGYRLVLWATAFAQQEQDRLCLTLRPDSSKPAPMLAPCANDTYAQVVTFQAGDLKPVLASDSSWAGRLQLGDMFQGDYGCVTPASWTSLALERINAALADAFWCRGSSSPQDTVNIYGFDVYAYAKAESTLSDVAVTSSDFFCGFSTGAAPYQYQTATDEPLAAAGYALVGVRSRGGSVMEELQSLFVDESGLVQKTGPFHCDYSWSSVPEPSNLTSLTGDNAVTEVSACCDGSSWSNGVQAVRLRTAAGRLVYLGSPTSSCKIPQPWVQVPAGSAFAGFASQNAVSTPGRTLAQRIAFLFAGNNTSTGPLPASPPAAVQPPPGVAPVYVHTRPPPVYTLPQPPPSYGGPPPSYGGPYGGPVPAGPGPAPGHAVGSPPVYPSPSPPAQPPSPPMPPPGPPGSACALTIPGYRYVPAASMSDRLVSLNYGRSNTDVAGVKMLAKACDRLCECVGFDGVNSGVGGNLYTTFTEGAEWSKADIQCRSGGGAYVREDGAERAPGTCEPLKSGAALPDRAEGCFKDQSQQWTQLMDRSLSLDRSAMTPRLCGMLARIAGYTHFSLTDGNTCQGSNADLSSLTRYGAAASPLDCNERCSGDATARCGSRYYEYQYLRYFNLYTVNGTVGVPAGPPPSVPPPAVPASCPAVAGYTFVRVWYPTFLANLGPQVFGPVFRDFKEAGAICDKTCECDGFNHVAELQGKYADINAMYISQLSDPDNPCMGTYVRNNDTARRATCESLKAPDQPFGDRPLGCFKDVGYSSTLMGSPAFYVQDYYSMSPRECSVMARAQRHRFFALKSGNKCLLPSGDAVGAGSALLTRLGASTDCNQPCTGDKSQPCGSFEAFNLWEVDYSVRSPSPPPPAPPPSPPPPSPSPPELPPAPPSPAPLTPPSLPPSPPPSPPAPPPSPPGSRCPSINGYRYVPYRSMSGQIVKTSYGLSLESMLTLAKICDGMCECKGFGSWGYGGVSTMGSLFSNFTEGAAWSAEDVGCQEGAYVRVDTAARAPGATCEPLQGGALPDRLEGCFQDRSTYWSPQVMEKVLADRSPVMTPRLCGLLARGAGFKYFSLTDGNTCRGGNGEEADVKQYGAAAASDCGVRCTGDSTKTCGGRTDPFVGFKYHSLYLVGAGAIGEPPVTPPATPPPSPPPPPPLVCPDVPGYTFMRVESWDPDMGIHMSTLNATDFGIACDGICECEAFSNYGYLRQSYGSQLPLSASSPPCNGLYVRNTTRKAACASLPSAAAGEPFTDKALGCFRDDYSSVMGIGSFADSFSAMTPRLCSLLARTGGYKYYGLKNGYECLVPRKNAAGADTATLTRLGPSTGCTSPCMGDASATCGGGLLHINIYEVDYTPRPPSPLPPAPPPSPSPPSPPPPELPPSPPTAPPPPAIVCPQVPGYRFERQKTDPGSEFAYMNINKDLSGVTKSCNALCDCAGFSTNARLMNSVAGLADALPQQWDVPSDCNGVYVKEPSATSGCAPLAATAAGATPLGDTAVGCYRDGSPSVLSARFVMVYSSPNRNSPRMCSLLARTAGAQFFALRVNGCFASNSTESAMTAYGSTTCTSSCLGDSLSRCGNRSPVAFNLYRTGP</sequence>
<dbReference type="Gene3D" id="2.80.10.50">
    <property type="match status" value="1"/>
</dbReference>
<reference evidence="4" key="1">
    <citation type="journal article" date="2020" name="bioRxiv">
        <title>Comparative genomics of Chlamydomonas.</title>
        <authorList>
            <person name="Craig R.J."/>
            <person name="Hasan A.R."/>
            <person name="Ness R.W."/>
            <person name="Keightley P.D."/>
        </authorList>
    </citation>
    <scope>NUCLEOTIDE SEQUENCE</scope>
    <source>
        <strain evidence="4">CCAP 11/173</strain>
    </source>
</reference>
<organism evidence="4 5">
    <name type="scientific">Chlamydomonas schloesseri</name>
    <dbReference type="NCBI Taxonomy" id="2026947"/>
    <lineage>
        <taxon>Eukaryota</taxon>
        <taxon>Viridiplantae</taxon>
        <taxon>Chlorophyta</taxon>
        <taxon>core chlorophytes</taxon>
        <taxon>Chlorophyceae</taxon>
        <taxon>CS clade</taxon>
        <taxon>Chlamydomonadales</taxon>
        <taxon>Chlamydomonadaceae</taxon>
        <taxon>Chlamydomonas</taxon>
    </lineage>
</organism>